<protein>
    <recommendedName>
        <fullName evidence="14">Fork-head domain-containing protein</fullName>
    </recommendedName>
</protein>
<comment type="caution">
    <text evidence="15">The sequence shown here is derived from an EMBL/GenBank/DDBJ whole genome shotgun (WGS) entry which is preliminary data.</text>
</comment>
<feature type="compositionally biased region" description="Gly residues" evidence="13">
    <location>
        <begin position="269"/>
        <end position="278"/>
    </location>
</feature>
<dbReference type="PRINTS" id="PR00053">
    <property type="entry name" value="FORKHEAD"/>
</dbReference>
<evidence type="ECO:0000256" key="9">
    <source>
        <dbReference type="ARBA" id="ARBA00023242"/>
    </source>
</evidence>
<keyword evidence="7" id="KW-0010">Activator</keyword>
<keyword evidence="10" id="KW-0131">Cell cycle</keyword>
<dbReference type="GO" id="GO:0005634">
    <property type="term" value="C:nucleus"/>
    <property type="evidence" value="ECO:0007669"/>
    <property type="project" value="UniProtKB-SubCell"/>
</dbReference>
<name>A0A553PER4_TIGCA</name>
<evidence type="ECO:0000256" key="5">
    <source>
        <dbReference type="ARBA" id="ARBA00023015"/>
    </source>
</evidence>
<dbReference type="Proteomes" id="UP000318571">
    <property type="component" value="Chromosome 5"/>
</dbReference>
<evidence type="ECO:0000259" key="14">
    <source>
        <dbReference type="PROSITE" id="PS50039"/>
    </source>
</evidence>
<reference evidence="15 16" key="1">
    <citation type="journal article" date="2018" name="Nat. Ecol. Evol.">
        <title>Genomic signatures of mitonuclear coevolution across populations of Tigriopus californicus.</title>
        <authorList>
            <person name="Barreto F.S."/>
            <person name="Watson E.T."/>
            <person name="Lima T.G."/>
            <person name="Willett C.S."/>
            <person name="Edmands S."/>
            <person name="Li W."/>
            <person name="Burton R.S."/>
        </authorList>
    </citation>
    <scope>NUCLEOTIDE SEQUENCE [LARGE SCALE GENOMIC DNA]</scope>
    <source>
        <strain evidence="15 16">San Diego</strain>
    </source>
</reference>
<feature type="region of interest" description="Disordered" evidence="13">
    <location>
        <begin position="96"/>
        <end position="138"/>
    </location>
</feature>
<comment type="subunit">
    <text evidence="11">Interacts with melt.</text>
</comment>
<evidence type="ECO:0000256" key="2">
    <source>
        <dbReference type="ARBA" id="ARBA00004496"/>
    </source>
</evidence>
<dbReference type="EMBL" id="VCGU01000004">
    <property type="protein sequence ID" value="TRY76179.1"/>
    <property type="molecule type" value="Genomic_DNA"/>
</dbReference>
<feature type="region of interest" description="Disordered" evidence="13">
    <location>
        <begin position="180"/>
        <end position="373"/>
    </location>
</feature>
<dbReference type="Gene3D" id="1.10.10.10">
    <property type="entry name" value="Winged helix-like DNA-binding domain superfamily/Winged helix DNA-binding domain"/>
    <property type="match status" value="1"/>
</dbReference>
<dbReference type="InterPro" id="IPR036390">
    <property type="entry name" value="WH_DNA-bd_sf"/>
</dbReference>
<dbReference type="InterPro" id="IPR036388">
    <property type="entry name" value="WH-like_DNA-bd_sf"/>
</dbReference>
<evidence type="ECO:0000256" key="8">
    <source>
        <dbReference type="ARBA" id="ARBA00023163"/>
    </source>
</evidence>
<keyword evidence="4" id="KW-0963">Cytoplasm</keyword>
<comment type="subcellular location">
    <subcellularLocation>
        <location evidence="2">Cytoplasm</location>
    </subcellularLocation>
    <subcellularLocation>
        <location evidence="1 12">Nucleus</location>
    </subcellularLocation>
</comment>
<sequence>MGHILKSWRPAFRHLNGSFAAQSIFGTSIFGERAFCPSSPGWDVASQSTAGPPAPHIHSPFRSFVPGSVPSFARSRSAVRVTDSCFASAKARLASWKSGPGEKSGNGGEEVLTRPQGPPSPFARVDHGDSGRGGGGVGCRLIMMQEHLLENSVSVGPGGVDAGQFGSSGGSLHPSQHQMEHLNGMGSHGRILSPPPNALVDHPPPSWPMDGNPPPPNGMESTAAFIMDAQANSVNNGGSRGGGGGESPATSMSGPPEVSSSVSEATLLGGPGSDGIGGPPSWPMDGNPPPPNGMESTAAFIMDAQANSVNNGGSRGGGGGESPATSMSGPPEVSSSVSEATLLGGPGSDGIGGPGGGPGGGGPNANAKKSSSRRNAWGNMSYADLITQAIQSTPEKRLTLSQVYEWMVQNIPYFKDKGDSNSSAGWKTGNGKAIMS</sequence>
<dbReference type="SMART" id="SM00339">
    <property type="entry name" value="FH"/>
    <property type="match status" value="1"/>
</dbReference>
<feature type="region of interest" description="Disordered" evidence="13">
    <location>
        <begin position="417"/>
        <end position="436"/>
    </location>
</feature>
<evidence type="ECO:0000313" key="16">
    <source>
        <dbReference type="Proteomes" id="UP000318571"/>
    </source>
</evidence>
<feature type="compositionally biased region" description="Low complexity" evidence="13">
    <location>
        <begin position="326"/>
        <end position="339"/>
    </location>
</feature>
<accession>A0A553PER4</accession>
<dbReference type="GO" id="GO:0005737">
    <property type="term" value="C:cytoplasm"/>
    <property type="evidence" value="ECO:0007669"/>
    <property type="project" value="UniProtKB-SubCell"/>
</dbReference>
<feature type="compositionally biased region" description="Pro residues" evidence="13">
    <location>
        <begin position="280"/>
        <end position="292"/>
    </location>
</feature>
<keyword evidence="3" id="KW-0217">Developmental protein</keyword>
<feature type="compositionally biased region" description="Gly residues" evidence="13">
    <location>
        <begin position="344"/>
        <end position="363"/>
    </location>
</feature>
<evidence type="ECO:0000256" key="10">
    <source>
        <dbReference type="ARBA" id="ARBA00023306"/>
    </source>
</evidence>
<evidence type="ECO:0000256" key="7">
    <source>
        <dbReference type="ARBA" id="ARBA00023159"/>
    </source>
</evidence>
<feature type="domain" description="Fork-head" evidence="14">
    <location>
        <begin position="377"/>
        <end position="428"/>
    </location>
</feature>
<evidence type="ECO:0000256" key="1">
    <source>
        <dbReference type="ARBA" id="ARBA00004123"/>
    </source>
</evidence>
<keyword evidence="9 12" id="KW-0539">Nucleus</keyword>
<evidence type="ECO:0000256" key="11">
    <source>
        <dbReference type="ARBA" id="ARBA00038846"/>
    </source>
</evidence>
<evidence type="ECO:0000256" key="4">
    <source>
        <dbReference type="ARBA" id="ARBA00022490"/>
    </source>
</evidence>
<organism evidence="15 16">
    <name type="scientific">Tigriopus californicus</name>
    <name type="common">Marine copepod</name>
    <dbReference type="NCBI Taxonomy" id="6832"/>
    <lineage>
        <taxon>Eukaryota</taxon>
        <taxon>Metazoa</taxon>
        <taxon>Ecdysozoa</taxon>
        <taxon>Arthropoda</taxon>
        <taxon>Crustacea</taxon>
        <taxon>Multicrustacea</taxon>
        <taxon>Hexanauplia</taxon>
        <taxon>Copepoda</taxon>
        <taxon>Harpacticoida</taxon>
        <taxon>Harpacticidae</taxon>
        <taxon>Tigriopus</taxon>
    </lineage>
</organism>
<feature type="DNA-binding region" description="Fork-head" evidence="12">
    <location>
        <begin position="377"/>
        <end position="428"/>
    </location>
</feature>
<evidence type="ECO:0000256" key="13">
    <source>
        <dbReference type="SAM" id="MobiDB-lite"/>
    </source>
</evidence>
<evidence type="ECO:0000256" key="6">
    <source>
        <dbReference type="ARBA" id="ARBA00023125"/>
    </source>
</evidence>
<dbReference type="SUPFAM" id="SSF46785">
    <property type="entry name" value="Winged helix' DNA-binding domain"/>
    <property type="match status" value="1"/>
</dbReference>
<dbReference type="PANTHER" id="PTHR45767">
    <property type="entry name" value="FORKHEAD BOX PROTEIN O"/>
    <property type="match status" value="1"/>
</dbReference>
<proteinExistence type="predicted"/>
<keyword evidence="8" id="KW-0804">Transcription</keyword>
<evidence type="ECO:0000313" key="15">
    <source>
        <dbReference type="EMBL" id="TRY76179.1"/>
    </source>
</evidence>
<evidence type="ECO:0000256" key="3">
    <source>
        <dbReference type="ARBA" id="ARBA00022473"/>
    </source>
</evidence>
<dbReference type="GO" id="GO:0000981">
    <property type="term" value="F:DNA-binding transcription factor activity, RNA polymerase II-specific"/>
    <property type="evidence" value="ECO:0007669"/>
    <property type="project" value="TreeGrafter"/>
</dbReference>
<dbReference type="PANTHER" id="PTHR45767:SF2">
    <property type="entry name" value="FORKHEAD BOX PROTEIN O"/>
    <property type="match status" value="1"/>
</dbReference>
<keyword evidence="6 12" id="KW-0238">DNA-binding</keyword>
<feature type="compositionally biased region" description="Pro residues" evidence="13">
    <location>
        <begin position="193"/>
        <end position="217"/>
    </location>
</feature>
<gene>
    <name evidence="15" type="ORF">TCAL_14745</name>
</gene>
<evidence type="ECO:0000256" key="12">
    <source>
        <dbReference type="PROSITE-ProRule" id="PRU00089"/>
    </source>
</evidence>
<feature type="compositionally biased region" description="Low complexity" evidence="13">
    <location>
        <begin position="251"/>
        <end position="264"/>
    </location>
</feature>
<dbReference type="Pfam" id="PF00250">
    <property type="entry name" value="Forkhead"/>
    <property type="match status" value="1"/>
</dbReference>
<keyword evidence="5" id="KW-0805">Transcription regulation</keyword>
<dbReference type="AlphaFoldDB" id="A0A553PER4"/>
<dbReference type="STRING" id="6832.A0A553PER4"/>
<dbReference type="InterPro" id="IPR001766">
    <property type="entry name" value="Fork_head_dom"/>
</dbReference>
<dbReference type="PROSITE" id="PS50039">
    <property type="entry name" value="FORK_HEAD_3"/>
    <property type="match status" value="1"/>
</dbReference>
<dbReference type="GO" id="GO:0000978">
    <property type="term" value="F:RNA polymerase II cis-regulatory region sequence-specific DNA binding"/>
    <property type="evidence" value="ECO:0007669"/>
    <property type="project" value="TreeGrafter"/>
</dbReference>
<keyword evidence="16" id="KW-1185">Reference proteome</keyword>